<keyword evidence="3" id="KW-0732">Signal</keyword>
<dbReference type="HOGENOM" id="CLU_1040070_0_0_1"/>
<feature type="transmembrane region" description="Helical" evidence="2">
    <location>
        <begin position="239"/>
        <end position="260"/>
    </location>
</feature>
<dbReference type="GeneID" id="7446721"/>
<proteinExistence type="predicted"/>
<dbReference type="AlphaFoldDB" id="B8C0U2"/>
<feature type="region of interest" description="Disordered" evidence="1">
    <location>
        <begin position="54"/>
        <end position="119"/>
    </location>
</feature>
<dbReference type="eggNOG" id="ENOG502SG8G">
    <property type="taxonomic scope" value="Eukaryota"/>
</dbReference>
<dbReference type="OMA" id="NTHAEST"/>
<organism evidence="4 5">
    <name type="scientific">Thalassiosira pseudonana</name>
    <name type="common">Marine diatom</name>
    <name type="synonym">Cyclotella nana</name>
    <dbReference type="NCBI Taxonomy" id="35128"/>
    <lineage>
        <taxon>Eukaryota</taxon>
        <taxon>Sar</taxon>
        <taxon>Stramenopiles</taxon>
        <taxon>Ochrophyta</taxon>
        <taxon>Bacillariophyta</taxon>
        <taxon>Coscinodiscophyceae</taxon>
        <taxon>Thalassiosirophycidae</taxon>
        <taxon>Thalassiosirales</taxon>
        <taxon>Thalassiosiraceae</taxon>
        <taxon>Thalassiosira</taxon>
    </lineage>
</organism>
<dbReference type="EMBL" id="CM000641">
    <property type="protein sequence ID" value="EED93127.1"/>
    <property type="molecule type" value="Genomic_DNA"/>
</dbReference>
<reference evidence="4 5" key="1">
    <citation type="journal article" date="2004" name="Science">
        <title>The genome of the diatom Thalassiosira pseudonana: ecology, evolution, and metabolism.</title>
        <authorList>
            <person name="Armbrust E.V."/>
            <person name="Berges J.A."/>
            <person name="Bowler C."/>
            <person name="Green B.R."/>
            <person name="Martinez D."/>
            <person name="Putnam N.H."/>
            <person name="Zhou S."/>
            <person name="Allen A.E."/>
            <person name="Apt K.E."/>
            <person name="Bechner M."/>
            <person name="Brzezinski M.A."/>
            <person name="Chaal B.K."/>
            <person name="Chiovitti A."/>
            <person name="Davis A.K."/>
            <person name="Demarest M.S."/>
            <person name="Detter J.C."/>
            <person name="Glavina T."/>
            <person name="Goodstein D."/>
            <person name="Hadi M.Z."/>
            <person name="Hellsten U."/>
            <person name="Hildebrand M."/>
            <person name="Jenkins B.D."/>
            <person name="Jurka J."/>
            <person name="Kapitonov V.V."/>
            <person name="Kroger N."/>
            <person name="Lau W.W."/>
            <person name="Lane T.W."/>
            <person name="Larimer F.W."/>
            <person name="Lippmeier J.C."/>
            <person name="Lucas S."/>
            <person name="Medina M."/>
            <person name="Montsant A."/>
            <person name="Obornik M."/>
            <person name="Parker M.S."/>
            <person name="Palenik B."/>
            <person name="Pazour G.J."/>
            <person name="Richardson P.M."/>
            <person name="Rynearson T.A."/>
            <person name="Saito M.A."/>
            <person name="Schwartz D.C."/>
            <person name="Thamatrakoln K."/>
            <person name="Valentin K."/>
            <person name="Vardi A."/>
            <person name="Wilkerson F.P."/>
            <person name="Rokhsar D.S."/>
        </authorList>
    </citation>
    <scope>NUCLEOTIDE SEQUENCE [LARGE SCALE GENOMIC DNA]</scope>
    <source>
        <strain evidence="4 5">CCMP1335</strain>
    </source>
</reference>
<protein>
    <submittedName>
        <fullName evidence="4">Uncharacterized protein</fullName>
    </submittedName>
</protein>
<evidence type="ECO:0000256" key="2">
    <source>
        <dbReference type="SAM" id="Phobius"/>
    </source>
</evidence>
<feature type="signal peptide" evidence="3">
    <location>
        <begin position="1"/>
        <end position="21"/>
    </location>
</feature>
<gene>
    <name evidence="4" type="ORF">THAPSDRAFT_4065</name>
</gene>
<evidence type="ECO:0000313" key="4">
    <source>
        <dbReference type="EMBL" id="EED93127.1"/>
    </source>
</evidence>
<name>B8C0U2_THAPS</name>
<dbReference type="InParanoid" id="B8C0U2"/>
<dbReference type="RefSeq" id="XP_002289590.1">
    <property type="nucleotide sequence ID" value="XM_002289554.1"/>
</dbReference>
<feature type="chain" id="PRO_5002866170" evidence="3">
    <location>
        <begin position="22"/>
        <end position="268"/>
    </location>
</feature>
<keyword evidence="2" id="KW-1133">Transmembrane helix</keyword>
<feature type="compositionally biased region" description="Low complexity" evidence="1">
    <location>
        <begin position="62"/>
        <end position="86"/>
    </location>
</feature>
<evidence type="ECO:0000313" key="5">
    <source>
        <dbReference type="Proteomes" id="UP000001449"/>
    </source>
</evidence>
<dbReference type="PaxDb" id="35128-Thaps4065"/>
<dbReference type="KEGG" id="tps:THAPSDRAFT_4065"/>
<accession>B8C0U2</accession>
<reference evidence="4 5" key="2">
    <citation type="journal article" date="2008" name="Nature">
        <title>The Phaeodactylum genome reveals the evolutionary history of diatom genomes.</title>
        <authorList>
            <person name="Bowler C."/>
            <person name="Allen A.E."/>
            <person name="Badger J.H."/>
            <person name="Grimwood J."/>
            <person name="Jabbari K."/>
            <person name="Kuo A."/>
            <person name="Maheswari U."/>
            <person name="Martens C."/>
            <person name="Maumus F."/>
            <person name="Otillar R.P."/>
            <person name="Rayko E."/>
            <person name="Salamov A."/>
            <person name="Vandepoele K."/>
            <person name="Beszteri B."/>
            <person name="Gruber A."/>
            <person name="Heijde M."/>
            <person name="Katinka M."/>
            <person name="Mock T."/>
            <person name="Valentin K."/>
            <person name="Verret F."/>
            <person name="Berges J.A."/>
            <person name="Brownlee C."/>
            <person name="Cadoret J.P."/>
            <person name="Chiovitti A."/>
            <person name="Choi C.J."/>
            <person name="Coesel S."/>
            <person name="De Martino A."/>
            <person name="Detter J.C."/>
            <person name="Durkin C."/>
            <person name="Falciatore A."/>
            <person name="Fournet J."/>
            <person name="Haruta M."/>
            <person name="Huysman M.J."/>
            <person name="Jenkins B.D."/>
            <person name="Jiroutova K."/>
            <person name="Jorgensen R.E."/>
            <person name="Joubert Y."/>
            <person name="Kaplan A."/>
            <person name="Kroger N."/>
            <person name="Kroth P.G."/>
            <person name="La Roche J."/>
            <person name="Lindquist E."/>
            <person name="Lommer M."/>
            <person name="Martin-Jezequel V."/>
            <person name="Lopez P.J."/>
            <person name="Lucas S."/>
            <person name="Mangogna M."/>
            <person name="McGinnis K."/>
            <person name="Medlin L.K."/>
            <person name="Montsant A."/>
            <person name="Oudot-Le Secq M.P."/>
            <person name="Napoli C."/>
            <person name="Obornik M."/>
            <person name="Parker M.S."/>
            <person name="Petit J.L."/>
            <person name="Porcel B.M."/>
            <person name="Poulsen N."/>
            <person name="Robison M."/>
            <person name="Rychlewski L."/>
            <person name="Rynearson T.A."/>
            <person name="Schmutz J."/>
            <person name="Shapiro H."/>
            <person name="Siaut M."/>
            <person name="Stanley M."/>
            <person name="Sussman M.R."/>
            <person name="Taylor A.R."/>
            <person name="Vardi A."/>
            <person name="von Dassow P."/>
            <person name="Vyverman W."/>
            <person name="Willis A."/>
            <person name="Wyrwicz L.S."/>
            <person name="Rokhsar D.S."/>
            <person name="Weissenbach J."/>
            <person name="Armbrust E.V."/>
            <person name="Green B.R."/>
            <person name="Van de Peer Y."/>
            <person name="Grigoriev I.V."/>
        </authorList>
    </citation>
    <scope>NUCLEOTIDE SEQUENCE [LARGE SCALE GENOMIC DNA]</scope>
    <source>
        <strain evidence="4 5">CCMP1335</strain>
    </source>
</reference>
<keyword evidence="2" id="KW-0472">Membrane</keyword>
<keyword evidence="5" id="KW-1185">Reference proteome</keyword>
<feature type="transmembrane region" description="Helical" evidence="2">
    <location>
        <begin position="187"/>
        <end position="208"/>
    </location>
</feature>
<feature type="compositionally biased region" description="Low complexity" evidence="1">
    <location>
        <begin position="97"/>
        <end position="118"/>
    </location>
</feature>
<evidence type="ECO:0000256" key="3">
    <source>
        <dbReference type="SAM" id="SignalP"/>
    </source>
</evidence>
<sequence>MRSSIIISLSLLLQLSTCTWAFVTPSSSTSLSRTSSSSSAASLLIVSAKQTKSRSGEGFGKTASSTSSATNNDSADSNASTSAAATYSPRTLQSIDTATTTSPATTPSQQLSLDPSLSSEEKSQQILRQKFGLKSYEEQQGDVKLMVESQKKKEQRDKLRNLDKIWPEDKDVFAVLPPGFIKGVDSFLKLGLGVCTVLFIAAGVFITIEAGSKATGEDLPLGLEEWIVNVVEPNFTPGLFVLLGFSISLGVFSVAVGSSAGSTYREEP</sequence>
<keyword evidence="2" id="KW-0812">Transmembrane</keyword>
<dbReference type="Proteomes" id="UP000001449">
    <property type="component" value="Chromosome 4"/>
</dbReference>
<evidence type="ECO:0000256" key="1">
    <source>
        <dbReference type="SAM" id="MobiDB-lite"/>
    </source>
</evidence>